<name>A0A5K1CB70_9MAGN</name>
<dbReference type="SUPFAM" id="SSF52047">
    <property type="entry name" value="RNI-like"/>
    <property type="match status" value="1"/>
</dbReference>
<sequence>MKEIGLRGIWTPTMWSCRCYAFERCPTFCATVIGIKSLEELEVSECPTLCELPRMPLLKSLKIWNCDGLNTIGDLPALKSLTVCRCERLKTLANMPALELLDVSLCPRLEQVSDYHMPALMRFKLWGLDIFKQHPTHLPSLEELVVLYLPNWDSTFTSMPCLREALFYKCPKMQTEGWIYALSELAGHEGRATQLQRLSVWNCPSARLGWKLLEQLPNLIELGLDSESAVLLPSPLPSQISTFLPSLKTLQLRDNTNVDKKVKWGRCISGCGVPLNRTT</sequence>
<dbReference type="PANTHER" id="PTHR34630">
    <property type="entry name" value="OS11G0677101 PROTEIN"/>
    <property type="match status" value="1"/>
</dbReference>
<protein>
    <recommendedName>
        <fullName evidence="2">NB-ARC domain-containing protein</fullName>
    </recommendedName>
</protein>
<dbReference type="PANTHER" id="PTHR34630:SF103">
    <property type="entry name" value="AND NB-ARC DOMAIN DISEASE RESISTANCE PROTEIN, PUTATIVE-RELATED"/>
    <property type="match status" value="1"/>
</dbReference>
<proteinExistence type="predicted"/>
<dbReference type="InterPro" id="IPR032675">
    <property type="entry name" value="LRR_dom_sf"/>
</dbReference>
<dbReference type="AlphaFoldDB" id="A0A5K1CB70"/>
<dbReference type="Gramene" id="NC4G0310010.1">
    <property type="protein sequence ID" value="NC4G0310010.1:cds"/>
    <property type="gene ID" value="NC4G0310010"/>
</dbReference>
<accession>A0A5K1CB70</accession>
<dbReference type="EMBL" id="LR721782">
    <property type="protein sequence ID" value="VVW23455.1"/>
    <property type="molecule type" value="Genomic_DNA"/>
</dbReference>
<organism evidence="1">
    <name type="scientific">Nymphaea colorata</name>
    <name type="common">pocket water lily</name>
    <dbReference type="NCBI Taxonomy" id="210225"/>
    <lineage>
        <taxon>Eukaryota</taxon>
        <taxon>Viridiplantae</taxon>
        <taxon>Streptophyta</taxon>
        <taxon>Embryophyta</taxon>
        <taxon>Tracheophyta</taxon>
        <taxon>Spermatophyta</taxon>
        <taxon>Magnoliopsida</taxon>
        <taxon>Nymphaeales</taxon>
        <taxon>Nymphaeaceae</taxon>
        <taxon>Nymphaea</taxon>
    </lineage>
</organism>
<gene>
    <name evidence="1" type="ORF">NYM_LOCUS18801</name>
</gene>
<reference evidence="1" key="1">
    <citation type="submission" date="2019-09" db="EMBL/GenBank/DDBJ databases">
        <authorList>
            <person name="Zhang L."/>
        </authorList>
    </citation>
    <scope>NUCLEOTIDE SEQUENCE</scope>
</reference>
<evidence type="ECO:0000313" key="1">
    <source>
        <dbReference type="EMBL" id="VVW23455.1"/>
    </source>
</evidence>
<dbReference type="Gene3D" id="3.80.10.10">
    <property type="entry name" value="Ribonuclease Inhibitor"/>
    <property type="match status" value="2"/>
</dbReference>
<evidence type="ECO:0008006" key="2">
    <source>
        <dbReference type="Google" id="ProtNLM"/>
    </source>
</evidence>